<dbReference type="STRING" id="1454003.AW10_01619"/>
<dbReference type="NCBIfam" id="TIGR00369">
    <property type="entry name" value="unchar_dom_1"/>
    <property type="match status" value="1"/>
</dbReference>
<dbReference type="PANTHER" id="PTHR43240">
    <property type="entry name" value="1,4-DIHYDROXY-2-NAPHTHOYL-COA THIOESTERASE 1"/>
    <property type="match status" value="1"/>
</dbReference>
<accession>A0A011PUH2</accession>
<dbReference type="AlphaFoldDB" id="A0A011PUH2"/>
<dbReference type="InterPro" id="IPR003736">
    <property type="entry name" value="PAAI_dom"/>
</dbReference>
<dbReference type="GO" id="GO:0061522">
    <property type="term" value="F:1,4-dihydroxy-2-naphthoyl-CoA thioesterase activity"/>
    <property type="evidence" value="ECO:0007669"/>
    <property type="project" value="TreeGrafter"/>
</dbReference>
<keyword evidence="1 3" id="KW-0378">Hydrolase</keyword>
<dbReference type="EC" id="3.1.2.-" evidence="3"/>
<comment type="caution">
    <text evidence="3">The sequence shown here is derived from an EMBL/GenBank/DDBJ whole genome shotgun (WGS) entry which is preliminary data.</text>
</comment>
<name>A0A011PUH2_9PROT</name>
<gene>
    <name evidence="3" type="ORF">AW10_01619</name>
</gene>
<sequence>MPEMSRHVLRSGADCAWLNALSPGHLPGWLGMDVLAIEPGKLRASLLIRPEMLAPNGFLHAATVVALADTAAGYATLAHLPVGADGFTTIELKTNFFGTLTKGVLFCEATAVHSGRTTQVWDAEVSSEDGRRLALFRCTQMVLWPKAGSPALTP</sequence>
<dbReference type="PANTHER" id="PTHR43240:SF8">
    <property type="entry name" value="PHENYLACETIC ACID DEGRADATION-RELATED PROTEIN"/>
    <property type="match status" value="1"/>
</dbReference>
<dbReference type="Pfam" id="PF03061">
    <property type="entry name" value="4HBT"/>
    <property type="match status" value="1"/>
</dbReference>
<dbReference type="Proteomes" id="UP000021816">
    <property type="component" value="Unassembled WGS sequence"/>
</dbReference>
<feature type="domain" description="Thioesterase" evidence="2">
    <location>
        <begin position="56"/>
        <end position="133"/>
    </location>
</feature>
<dbReference type="InterPro" id="IPR006683">
    <property type="entry name" value="Thioestr_dom"/>
</dbReference>
<organism evidence="3 4">
    <name type="scientific">Candidatus Accumulibacter appositus</name>
    <dbReference type="NCBI Taxonomy" id="1454003"/>
    <lineage>
        <taxon>Bacteria</taxon>
        <taxon>Pseudomonadati</taxon>
        <taxon>Pseudomonadota</taxon>
        <taxon>Betaproteobacteria</taxon>
        <taxon>Candidatus Accumulibacter</taxon>
    </lineage>
</organism>
<evidence type="ECO:0000259" key="2">
    <source>
        <dbReference type="Pfam" id="PF03061"/>
    </source>
</evidence>
<dbReference type="EMBL" id="JEMX01000029">
    <property type="protein sequence ID" value="EXI80712.1"/>
    <property type="molecule type" value="Genomic_DNA"/>
</dbReference>
<dbReference type="CDD" id="cd03443">
    <property type="entry name" value="PaaI_thioesterase"/>
    <property type="match status" value="1"/>
</dbReference>
<dbReference type="SUPFAM" id="SSF54637">
    <property type="entry name" value="Thioesterase/thiol ester dehydrase-isomerase"/>
    <property type="match status" value="1"/>
</dbReference>
<reference evidence="3 4" key="1">
    <citation type="submission" date="2014-02" db="EMBL/GenBank/DDBJ databases">
        <title>Expanding our view of genomic diversity in Candidatus Accumulibacter clades.</title>
        <authorList>
            <person name="Skennerton C.T."/>
            <person name="Barr J.J."/>
            <person name="Slater F.R."/>
            <person name="Bond P.L."/>
            <person name="Tyson G.W."/>
        </authorList>
    </citation>
    <scope>NUCLEOTIDE SEQUENCE [LARGE SCALE GENOMIC DNA]</scope>
    <source>
        <strain evidence="4">BA-92</strain>
    </source>
</reference>
<protein>
    <submittedName>
        <fullName evidence="3">Putative esterase</fullName>
        <ecNumber evidence="3">3.1.2.-</ecNumber>
    </submittedName>
</protein>
<dbReference type="InterPro" id="IPR029069">
    <property type="entry name" value="HotDog_dom_sf"/>
</dbReference>
<evidence type="ECO:0000313" key="4">
    <source>
        <dbReference type="Proteomes" id="UP000021816"/>
    </source>
</evidence>
<dbReference type="GO" id="GO:0005829">
    <property type="term" value="C:cytosol"/>
    <property type="evidence" value="ECO:0007669"/>
    <property type="project" value="TreeGrafter"/>
</dbReference>
<dbReference type="Gene3D" id="3.10.129.10">
    <property type="entry name" value="Hotdog Thioesterase"/>
    <property type="match status" value="1"/>
</dbReference>
<proteinExistence type="predicted"/>
<evidence type="ECO:0000313" key="3">
    <source>
        <dbReference type="EMBL" id="EXI80712.1"/>
    </source>
</evidence>
<dbReference type="PATRIC" id="fig|1454003.3.peg.1671"/>
<evidence type="ECO:0000256" key="1">
    <source>
        <dbReference type="ARBA" id="ARBA00022801"/>
    </source>
</evidence>